<dbReference type="AlphaFoldDB" id="A0A8J3AXF1"/>
<protein>
    <recommendedName>
        <fullName evidence="3">GTPase</fullName>
    </recommendedName>
</protein>
<gene>
    <name evidence="1" type="ORF">GCM10011430_24730</name>
</gene>
<keyword evidence="2" id="KW-1185">Reference proteome</keyword>
<sequence>MTVTSLVTGTRATQREAAIAALLDPDQSTAVILEGLSDGNDILASISSPRLNVIRIAPGCMHCIGNLVMRVTLNRILRERPQRLFISIANDEHIEQLRAFLVAPPYEALLELTDNIVPASS</sequence>
<comment type="caution">
    <text evidence="1">The sequence shown here is derived from an EMBL/GenBank/DDBJ whole genome shotgun (WGS) entry which is preliminary data.</text>
</comment>
<dbReference type="EMBL" id="BMDP01000003">
    <property type="protein sequence ID" value="GGI55299.1"/>
    <property type="molecule type" value="Genomic_DNA"/>
</dbReference>
<reference evidence="1" key="2">
    <citation type="submission" date="2020-09" db="EMBL/GenBank/DDBJ databases">
        <authorList>
            <person name="Sun Q."/>
            <person name="Sedlacek I."/>
        </authorList>
    </citation>
    <scope>NUCLEOTIDE SEQUENCE</scope>
    <source>
        <strain evidence="1">CCM 7664</strain>
    </source>
</reference>
<dbReference type="RefSeq" id="WP_188422190.1">
    <property type="nucleotide sequence ID" value="NZ_BMDP01000003.1"/>
</dbReference>
<accession>A0A8J3AXF1</accession>
<evidence type="ECO:0000313" key="1">
    <source>
        <dbReference type="EMBL" id="GGI55299.1"/>
    </source>
</evidence>
<reference evidence="1" key="1">
    <citation type="journal article" date="2014" name="Int. J. Syst. Evol. Microbiol.">
        <title>Complete genome sequence of Corynebacterium casei LMG S-19264T (=DSM 44701T), isolated from a smear-ripened cheese.</title>
        <authorList>
            <consortium name="US DOE Joint Genome Institute (JGI-PGF)"/>
            <person name="Walter F."/>
            <person name="Albersmeier A."/>
            <person name="Kalinowski J."/>
            <person name="Ruckert C."/>
        </authorList>
    </citation>
    <scope>NUCLEOTIDE SEQUENCE</scope>
    <source>
        <strain evidence="1">CCM 7664</strain>
    </source>
</reference>
<organism evidence="1 2">
    <name type="scientific">Oxalicibacterium solurbis</name>
    <dbReference type="NCBI Taxonomy" id="69280"/>
    <lineage>
        <taxon>Bacteria</taxon>
        <taxon>Pseudomonadati</taxon>
        <taxon>Pseudomonadota</taxon>
        <taxon>Betaproteobacteria</taxon>
        <taxon>Burkholderiales</taxon>
        <taxon>Oxalobacteraceae</taxon>
        <taxon>Oxalicibacterium</taxon>
    </lineage>
</organism>
<evidence type="ECO:0008006" key="3">
    <source>
        <dbReference type="Google" id="ProtNLM"/>
    </source>
</evidence>
<name>A0A8J3AXF1_9BURK</name>
<dbReference type="Proteomes" id="UP000627205">
    <property type="component" value="Unassembled WGS sequence"/>
</dbReference>
<proteinExistence type="predicted"/>
<evidence type="ECO:0000313" key="2">
    <source>
        <dbReference type="Proteomes" id="UP000627205"/>
    </source>
</evidence>